<feature type="chain" id="PRO_5035800525" description="Surface antigen domain-containing protein" evidence="1">
    <location>
        <begin position="31"/>
        <end position="189"/>
    </location>
</feature>
<reference evidence="2" key="1">
    <citation type="submission" date="2021-02" db="EMBL/GenBank/DDBJ databases">
        <title>Genome sequence of Rhodospirillales sp. strain TMPK1 isolated from soil.</title>
        <authorList>
            <person name="Nakai R."/>
            <person name="Kusada H."/>
            <person name="Tamaki H."/>
        </authorList>
    </citation>
    <scope>NUCLEOTIDE SEQUENCE</scope>
    <source>
        <strain evidence="2">TMPK1</strain>
    </source>
</reference>
<evidence type="ECO:0000313" key="3">
    <source>
        <dbReference type="Proteomes" id="UP000681075"/>
    </source>
</evidence>
<name>A0A8S8X8V5_9PROT</name>
<dbReference type="EMBL" id="BOPV01000001">
    <property type="protein sequence ID" value="GIL39903.1"/>
    <property type="molecule type" value="Genomic_DNA"/>
</dbReference>
<proteinExistence type="predicted"/>
<keyword evidence="3" id="KW-1185">Reference proteome</keyword>
<evidence type="ECO:0000313" key="2">
    <source>
        <dbReference type="EMBL" id="GIL39903.1"/>
    </source>
</evidence>
<protein>
    <recommendedName>
        <fullName evidence="4">Surface antigen domain-containing protein</fullName>
    </recommendedName>
</protein>
<feature type="signal peptide" evidence="1">
    <location>
        <begin position="1"/>
        <end position="30"/>
    </location>
</feature>
<keyword evidence="1" id="KW-0732">Signal</keyword>
<accession>A0A8S8X8V5</accession>
<dbReference type="Proteomes" id="UP000681075">
    <property type="component" value="Unassembled WGS sequence"/>
</dbReference>
<dbReference type="AlphaFoldDB" id="A0A8S8X8V5"/>
<evidence type="ECO:0000256" key="1">
    <source>
        <dbReference type="SAM" id="SignalP"/>
    </source>
</evidence>
<sequence>MNDRPTLSTTPRTRRSKLLLLLSAALVVQAVGTIAWSANAAADSHQDVPQTIASIVMPTPLRVMPAPYGLDRGTCDRSALSTDIVAGKPRRSTVGGGVLGALISADLGRAMDEADQVCVAQALEYAPDRARIAWAAHDGEQLTIAPETTFEREGGWCRTYRATAESDGRRTTTLGTACRGPDGLWRANG</sequence>
<comment type="caution">
    <text evidence="2">The sequence shown here is derived from an EMBL/GenBank/DDBJ whole genome shotgun (WGS) entry which is preliminary data.</text>
</comment>
<dbReference type="RefSeq" id="WP_420243022.1">
    <property type="nucleotide sequence ID" value="NZ_BOPV01000001.1"/>
</dbReference>
<organism evidence="2 3">
    <name type="scientific">Roseiterribacter gracilis</name>
    <dbReference type="NCBI Taxonomy" id="2812848"/>
    <lineage>
        <taxon>Bacteria</taxon>
        <taxon>Pseudomonadati</taxon>
        <taxon>Pseudomonadota</taxon>
        <taxon>Alphaproteobacteria</taxon>
        <taxon>Rhodospirillales</taxon>
        <taxon>Roseiterribacteraceae</taxon>
        <taxon>Roseiterribacter</taxon>
    </lineage>
</organism>
<gene>
    <name evidence="2" type="ORF">TMPK1_21400</name>
</gene>
<evidence type="ECO:0008006" key="4">
    <source>
        <dbReference type="Google" id="ProtNLM"/>
    </source>
</evidence>